<gene>
    <name evidence="1" type="ORF">GCM10022247_22720</name>
</gene>
<protein>
    <recommendedName>
        <fullName evidence="3">DUF3800 domain-containing protein</fullName>
    </recommendedName>
</protein>
<evidence type="ECO:0008006" key="3">
    <source>
        <dbReference type="Google" id="ProtNLM"/>
    </source>
</evidence>
<organism evidence="1 2">
    <name type="scientific">Allokutzneria multivorans</name>
    <dbReference type="NCBI Taxonomy" id="1142134"/>
    <lineage>
        <taxon>Bacteria</taxon>
        <taxon>Bacillati</taxon>
        <taxon>Actinomycetota</taxon>
        <taxon>Actinomycetes</taxon>
        <taxon>Pseudonocardiales</taxon>
        <taxon>Pseudonocardiaceae</taxon>
        <taxon>Allokutzneria</taxon>
    </lineage>
</organism>
<proteinExistence type="predicted"/>
<name>A0ABP7RS84_9PSEU</name>
<sequence>MIYIDDSGAQASGLAVYGWVEVLASDWRRALRTWLDCRRDLYADTGVPASYELHATRFANGRGRPTGGTPWDHSKATRTAVMNAAFQTIAELPGARVGAVYRETTGTNFVTAKANLYSDLVALLDERLHAAGELGMVFMDGAGTDPAYRLAHRSLKLETRCLLEDPSFQGSHTSQWVQQADLIAYAAFMAVLRADSKSVMWQWYPKILGEVCAVGGTPLRL</sequence>
<keyword evidence="2" id="KW-1185">Reference proteome</keyword>
<evidence type="ECO:0000313" key="1">
    <source>
        <dbReference type="EMBL" id="GAA4001514.1"/>
    </source>
</evidence>
<dbReference type="Pfam" id="PF12686">
    <property type="entry name" value="DUF3800"/>
    <property type="match status" value="1"/>
</dbReference>
<dbReference type="EMBL" id="BAABAL010000006">
    <property type="protein sequence ID" value="GAA4001514.1"/>
    <property type="molecule type" value="Genomic_DNA"/>
</dbReference>
<accession>A0ABP7RS84</accession>
<dbReference type="InterPro" id="IPR024524">
    <property type="entry name" value="DUF3800"/>
</dbReference>
<dbReference type="RefSeq" id="WP_344873559.1">
    <property type="nucleotide sequence ID" value="NZ_BAABAL010000006.1"/>
</dbReference>
<dbReference type="Proteomes" id="UP001501747">
    <property type="component" value="Unassembled WGS sequence"/>
</dbReference>
<evidence type="ECO:0000313" key="2">
    <source>
        <dbReference type="Proteomes" id="UP001501747"/>
    </source>
</evidence>
<reference evidence="2" key="1">
    <citation type="journal article" date="2019" name="Int. J. Syst. Evol. Microbiol.">
        <title>The Global Catalogue of Microorganisms (GCM) 10K type strain sequencing project: providing services to taxonomists for standard genome sequencing and annotation.</title>
        <authorList>
            <consortium name="The Broad Institute Genomics Platform"/>
            <consortium name="The Broad Institute Genome Sequencing Center for Infectious Disease"/>
            <person name="Wu L."/>
            <person name="Ma J."/>
        </authorList>
    </citation>
    <scope>NUCLEOTIDE SEQUENCE [LARGE SCALE GENOMIC DNA]</scope>
    <source>
        <strain evidence="2">JCM 17342</strain>
    </source>
</reference>
<comment type="caution">
    <text evidence="1">The sequence shown here is derived from an EMBL/GenBank/DDBJ whole genome shotgun (WGS) entry which is preliminary data.</text>
</comment>